<dbReference type="InterPro" id="IPR006311">
    <property type="entry name" value="TAT_signal"/>
</dbReference>
<dbReference type="Gene3D" id="3.30.360.10">
    <property type="entry name" value="Dihydrodipicolinate Reductase, domain 2"/>
    <property type="match status" value="1"/>
</dbReference>
<gene>
    <name evidence="5" type="ORF">ENS64_10265</name>
</gene>
<dbReference type="SUPFAM" id="SSF51735">
    <property type="entry name" value="NAD(P)-binding Rossmann-fold domains"/>
    <property type="match status" value="1"/>
</dbReference>
<evidence type="ECO:0000259" key="3">
    <source>
        <dbReference type="Pfam" id="PF01408"/>
    </source>
</evidence>
<evidence type="ECO:0000256" key="2">
    <source>
        <dbReference type="SAM" id="SignalP"/>
    </source>
</evidence>
<dbReference type="AlphaFoldDB" id="A0A7C4LQX5"/>
<organism evidence="5">
    <name type="scientific">Schlesneria paludicola</name>
    <dbReference type="NCBI Taxonomy" id="360056"/>
    <lineage>
        <taxon>Bacteria</taxon>
        <taxon>Pseudomonadati</taxon>
        <taxon>Planctomycetota</taxon>
        <taxon>Planctomycetia</taxon>
        <taxon>Planctomycetales</taxon>
        <taxon>Planctomycetaceae</taxon>
        <taxon>Schlesneria</taxon>
    </lineage>
</organism>
<dbReference type="GO" id="GO:0000166">
    <property type="term" value="F:nucleotide binding"/>
    <property type="evidence" value="ECO:0007669"/>
    <property type="project" value="InterPro"/>
</dbReference>
<evidence type="ECO:0000259" key="4">
    <source>
        <dbReference type="Pfam" id="PF19051"/>
    </source>
</evidence>
<dbReference type="PANTHER" id="PTHR43818:SF10">
    <property type="entry name" value="NADH-DEPENDENT DEHYDROGENASE-RELATED"/>
    <property type="match status" value="1"/>
</dbReference>
<feature type="chain" id="PRO_5028129443" evidence="2">
    <location>
        <begin position="27"/>
        <end position="438"/>
    </location>
</feature>
<evidence type="ECO:0000256" key="1">
    <source>
        <dbReference type="SAM" id="MobiDB-lite"/>
    </source>
</evidence>
<protein>
    <submittedName>
        <fullName evidence="5">Gfo/Idh/MocA family oxidoreductase</fullName>
    </submittedName>
</protein>
<evidence type="ECO:0000313" key="5">
    <source>
        <dbReference type="EMBL" id="HGT39631.1"/>
    </source>
</evidence>
<dbReference type="InterPro" id="IPR050463">
    <property type="entry name" value="Gfo/Idh/MocA_oxidrdct_glycsds"/>
</dbReference>
<keyword evidence="2" id="KW-0732">Signal</keyword>
<dbReference type="Gene3D" id="3.40.50.720">
    <property type="entry name" value="NAD(P)-binding Rossmann-like Domain"/>
    <property type="match status" value="1"/>
</dbReference>
<feature type="domain" description="Gfo/Idh/MocA-like oxidoreductase bacterial type C-terminal" evidence="4">
    <location>
        <begin position="197"/>
        <end position="265"/>
    </location>
</feature>
<dbReference type="EMBL" id="DSVQ01000012">
    <property type="protein sequence ID" value="HGT39631.1"/>
    <property type="molecule type" value="Genomic_DNA"/>
</dbReference>
<dbReference type="PROSITE" id="PS51318">
    <property type="entry name" value="TAT"/>
    <property type="match status" value="1"/>
</dbReference>
<reference evidence="5" key="1">
    <citation type="journal article" date="2020" name="mSystems">
        <title>Genome- and Community-Level Interaction Insights into Carbon Utilization and Element Cycling Functions of Hydrothermarchaeota in Hydrothermal Sediment.</title>
        <authorList>
            <person name="Zhou Z."/>
            <person name="Liu Y."/>
            <person name="Xu W."/>
            <person name="Pan J."/>
            <person name="Luo Z.H."/>
            <person name="Li M."/>
        </authorList>
    </citation>
    <scope>NUCLEOTIDE SEQUENCE [LARGE SCALE GENOMIC DNA]</scope>
    <source>
        <strain evidence="5">SpSt-508</strain>
    </source>
</reference>
<feature type="signal peptide" evidence="2">
    <location>
        <begin position="1"/>
        <end position="26"/>
    </location>
</feature>
<name>A0A7C4LQX5_9PLAN</name>
<feature type="region of interest" description="Disordered" evidence="1">
    <location>
        <begin position="180"/>
        <end position="200"/>
    </location>
</feature>
<comment type="caution">
    <text evidence="5">The sequence shown here is derived from an EMBL/GenBank/DDBJ whole genome shotgun (WGS) entry which is preliminary data.</text>
</comment>
<accession>A0A7C4LQX5</accession>
<feature type="domain" description="Gfo/Idh/MocA-like oxidoreductase N-terminal" evidence="3">
    <location>
        <begin position="36"/>
        <end position="152"/>
    </location>
</feature>
<proteinExistence type="predicted"/>
<dbReference type="Pfam" id="PF01408">
    <property type="entry name" value="GFO_IDH_MocA"/>
    <property type="match status" value="1"/>
</dbReference>
<dbReference type="Pfam" id="PF19051">
    <property type="entry name" value="GFO_IDH_MocA_C2"/>
    <property type="match status" value="1"/>
</dbReference>
<sequence>MPRLSRRSFLGVAAATFAAPALLRSAAPNEVVRHASFGAGGMARADLQQIASHKAVQLVCVAEVDATRAASLRQEFPDVKVYADWREMLDREASQLDSVNVSTPDHMHAAMAMSAMQRGLHVYCQKPLTHNIYESRRLAEVARASRRVTQMGIQVHSSVEYRSAVALIREGAIGPVHTVHSWSSKKWGDPSPRPERSDPVPPELNWDLWLGVAADRPYIGGGYYHPGNWRKRLDFGTGTFGDMGCHILDPVCKALALTAPTTVKSVGNAPNAYNWANDVVVEFHFPATNFSAPQGVKLTWYDGDRRPPDEATRVLGQRPLPDQGSLFLGTKGALLLPHVAPPILLPEQQFADYPRPSLEPINHWHQFVDAVRGEGTTSAPFDYAGPLTEWVLMGGVATFFPHTELAWNAEKLQFEGHAAATSKVRRTYRAGWEVEGLS</sequence>
<feature type="compositionally biased region" description="Basic and acidic residues" evidence="1">
    <location>
        <begin position="186"/>
        <end position="198"/>
    </location>
</feature>
<dbReference type="InterPro" id="IPR036291">
    <property type="entry name" value="NAD(P)-bd_dom_sf"/>
</dbReference>
<dbReference type="SUPFAM" id="SSF55347">
    <property type="entry name" value="Glyceraldehyde-3-phosphate dehydrogenase-like, C-terminal domain"/>
    <property type="match status" value="1"/>
</dbReference>
<dbReference type="InterPro" id="IPR043906">
    <property type="entry name" value="Gfo/Idh/MocA_OxRdtase_bact_C"/>
</dbReference>
<dbReference type="InterPro" id="IPR000683">
    <property type="entry name" value="Gfo/Idh/MocA-like_OxRdtase_N"/>
</dbReference>
<dbReference type="PANTHER" id="PTHR43818">
    <property type="entry name" value="BCDNA.GH03377"/>
    <property type="match status" value="1"/>
</dbReference>